<evidence type="ECO:0000313" key="3">
    <source>
        <dbReference type="Proteomes" id="UP001362999"/>
    </source>
</evidence>
<sequence length="239" mass="26213">MLLIAAVRQPDKDMANSGTQHVAFPSSFTTTIPTTAMSSGFSRALPPPRQVQPRGTDVQSPTAGASCLSKPAKKAYTKGRTWAGLPELFYQVTQGLLALHLPSLAAPPCPLARYQTANAYYASTVLADHLGAERSSSSYTRLPGFGILFFLPCLIQPRLALRRLLVVLSRHVLPRPVFPGLVIFRGRPAYRSYRKTHPPPPPPSGVHPGYHHYYPLPQGYQPMMYPSSAAFHDTLRPPM</sequence>
<reference evidence="2 3" key="1">
    <citation type="journal article" date="2024" name="J Genomics">
        <title>Draft genome sequencing and assembly of Favolaschia claudopus CIRM-BRFM 2984 isolated from oak limbs.</title>
        <authorList>
            <person name="Navarro D."/>
            <person name="Drula E."/>
            <person name="Chaduli D."/>
            <person name="Cazenave R."/>
            <person name="Ahrendt S."/>
            <person name="Wang J."/>
            <person name="Lipzen A."/>
            <person name="Daum C."/>
            <person name="Barry K."/>
            <person name="Grigoriev I.V."/>
            <person name="Favel A."/>
            <person name="Rosso M.N."/>
            <person name="Martin F."/>
        </authorList>
    </citation>
    <scope>NUCLEOTIDE SEQUENCE [LARGE SCALE GENOMIC DNA]</scope>
    <source>
        <strain evidence="2 3">CIRM-BRFM 2984</strain>
    </source>
</reference>
<name>A0AAW0ACI7_9AGAR</name>
<evidence type="ECO:0000256" key="1">
    <source>
        <dbReference type="SAM" id="MobiDB-lite"/>
    </source>
</evidence>
<keyword evidence="3" id="KW-1185">Reference proteome</keyword>
<feature type="region of interest" description="Disordered" evidence="1">
    <location>
        <begin position="39"/>
        <end position="65"/>
    </location>
</feature>
<protein>
    <submittedName>
        <fullName evidence="2">Uncharacterized protein</fullName>
    </submittedName>
</protein>
<comment type="caution">
    <text evidence="2">The sequence shown here is derived from an EMBL/GenBank/DDBJ whole genome shotgun (WGS) entry which is preliminary data.</text>
</comment>
<dbReference type="Proteomes" id="UP001362999">
    <property type="component" value="Unassembled WGS sequence"/>
</dbReference>
<evidence type="ECO:0000313" key="2">
    <source>
        <dbReference type="EMBL" id="KAK7006613.1"/>
    </source>
</evidence>
<proteinExistence type="predicted"/>
<gene>
    <name evidence="2" type="ORF">R3P38DRAFT_3213936</name>
</gene>
<accession>A0AAW0ACI7</accession>
<organism evidence="2 3">
    <name type="scientific">Favolaschia claudopus</name>
    <dbReference type="NCBI Taxonomy" id="2862362"/>
    <lineage>
        <taxon>Eukaryota</taxon>
        <taxon>Fungi</taxon>
        <taxon>Dikarya</taxon>
        <taxon>Basidiomycota</taxon>
        <taxon>Agaricomycotina</taxon>
        <taxon>Agaricomycetes</taxon>
        <taxon>Agaricomycetidae</taxon>
        <taxon>Agaricales</taxon>
        <taxon>Marasmiineae</taxon>
        <taxon>Mycenaceae</taxon>
        <taxon>Favolaschia</taxon>
    </lineage>
</organism>
<dbReference type="AlphaFoldDB" id="A0AAW0ACI7"/>
<dbReference type="EMBL" id="JAWWNJ010000075">
    <property type="protein sequence ID" value="KAK7006613.1"/>
    <property type="molecule type" value="Genomic_DNA"/>
</dbReference>